<name>A0ABD1ZCM2_9MARC</name>
<reference evidence="2 3" key="1">
    <citation type="submission" date="2024-09" db="EMBL/GenBank/DDBJ databases">
        <title>Chromosome-scale assembly of Riccia fluitans.</title>
        <authorList>
            <person name="Paukszto L."/>
            <person name="Sawicki J."/>
            <person name="Karawczyk K."/>
            <person name="Piernik-Szablinska J."/>
            <person name="Szczecinska M."/>
            <person name="Mazdziarz M."/>
        </authorList>
    </citation>
    <scope>NUCLEOTIDE SEQUENCE [LARGE SCALE GENOMIC DNA]</scope>
    <source>
        <strain evidence="2">Rf_01</strain>
        <tissue evidence="2">Aerial parts of the thallus</tissue>
    </source>
</reference>
<protein>
    <submittedName>
        <fullName evidence="2">Uncharacterized protein</fullName>
    </submittedName>
</protein>
<accession>A0ABD1ZCM2</accession>
<feature type="region of interest" description="Disordered" evidence="1">
    <location>
        <begin position="1"/>
        <end position="32"/>
    </location>
</feature>
<evidence type="ECO:0000313" key="2">
    <source>
        <dbReference type="EMBL" id="KAL2645159.1"/>
    </source>
</evidence>
<sequence length="113" mass="12772">MAEFEASQIEAEPTNSNECRGTYEGNGAETDERGSFRVSFRHRKCCLVFVCGVGVNQRTELHHRLPNDLDWIPDREDVMTEEISVGLYGERRCDSRQGGKIEADSGGTWCSQR</sequence>
<proteinExistence type="predicted"/>
<dbReference type="EMBL" id="JBHFFA010000002">
    <property type="protein sequence ID" value="KAL2645159.1"/>
    <property type="molecule type" value="Genomic_DNA"/>
</dbReference>
<keyword evidence="3" id="KW-1185">Reference proteome</keyword>
<gene>
    <name evidence="2" type="ORF">R1flu_012746</name>
</gene>
<dbReference type="Proteomes" id="UP001605036">
    <property type="component" value="Unassembled WGS sequence"/>
</dbReference>
<evidence type="ECO:0000256" key="1">
    <source>
        <dbReference type="SAM" id="MobiDB-lite"/>
    </source>
</evidence>
<dbReference type="AlphaFoldDB" id="A0ABD1ZCM2"/>
<evidence type="ECO:0000313" key="3">
    <source>
        <dbReference type="Proteomes" id="UP001605036"/>
    </source>
</evidence>
<organism evidence="2 3">
    <name type="scientific">Riccia fluitans</name>
    <dbReference type="NCBI Taxonomy" id="41844"/>
    <lineage>
        <taxon>Eukaryota</taxon>
        <taxon>Viridiplantae</taxon>
        <taxon>Streptophyta</taxon>
        <taxon>Embryophyta</taxon>
        <taxon>Marchantiophyta</taxon>
        <taxon>Marchantiopsida</taxon>
        <taxon>Marchantiidae</taxon>
        <taxon>Marchantiales</taxon>
        <taxon>Ricciaceae</taxon>
        <taxon>Riccia</taxon>
    </lineage>
</organism>
<comment type="caution">
    <text evidence="2">The sequence shown here is derived from an EMBL/GenBank/DDBJ whole genome shotgun (WGS) entry which is preliminary data.</text>
</comment>